<dbReference type="AlphaFoldDB" id="A0A0C1FWJ1"/>
<organism evidence="1 2">
    <name type="scientific">Pedobacter kyungheensis</name>
    <dbReference type="NCBI Taxonomy" id="1069985"/>
    <lineage>
        <taxon>Bacteria</taxon>
        <taxon>Pseudomonadati</taxon>
        <taxon>Bacteroidota</taxon>
        <taxon>Sphingobacteriia</taxon>
        <taxon>Sphingobacteriales</taxon>
        <taxon>Sphingobacteriaceae</taxon>
        <taxon>Pedobacter</taxon>
    </lineage>
</organism>
<dbReference type="Proteomes" id="UP000031246">
    <property type="component" value="Unassembled WGS sequence"/>
</dbReference>
<gene>
    <name evidence="1" type="ORF">OC25_17435</name>
</gene>
<sequence>MKRKIKTLILVIASIVFISNLPPITYFLQENYHYQNKDGSFQFSEQGGPTQDFDVAKSKFESFKLKNPDNPHKTLFRTFTLKPWRFWEWWQMIRHFERFKLPYYPKAG</sequence>
<name>A0A0C1FWJ1_9SPHI</name>
<accession>A0A0C1FWJ1</accession>
<reference evidence="1 2" key="1">
    <citation type="submission" date="2014-10" db="EMBL/GenBank/DDBJ databases">
        <title>Pedobacter Kyungheensis.</title>
        <authorList>
            <person name="Anderson B.M."/>
            <person name="Newman J.D."/>
        </authorList>
    </citation>
    <scope>NUCLEOTIDE SEQUENCE [LARGE SCALE GENOMIC DNA]</scope>
    <source>
        <strain evidence="1 2">KACC 16221</strain>
    </source>
</reference>
<comment type="caution">
    <text evidence="1">The sequence shown here is derived from an EMBL/GenBank/DDBJ whole genome shotgun (WGS) entry which is preliminary data.</text>
</comment>
<keyword evidence="2" id="KW-1185">Reference proteome</keyword>
<dbReference type="OrthoDB" id="771644at2"/>
<dbReference type="EMBL" id="JSYN01000021">
    <property type="protein sequence ID" value="KIA92224.1"/>
    <property type="molecule type" value="Genomic_DNA"/>
</dbReference>
<evidence type="ECO:0000313" key="2">
    <source>
        <dbReference type="Proteomes" id="UP000031246"/>
    </source>
</evidence>
<proteinExistence type="predicted"/>
<evidence type="ECO:0000313" key="1">
    <source>
        <dbReference type="EMBL" id="KIA92224.1"/>
    </source>
</evidence>
<protein>
    <submittedName>
        <fullName evidence="1">Uncharacterized protein</fullName>
    </submittedName>
</protein>
<dbReference type="RefSeq" id="WP_039478701.1">
    <property type="nucleotide sequence ID" value="NZ_JSYN01000021.1"/>
</dbReference>